<keyword evidence="2" id="KW-0732">Signal</keyword>
<reference evidence="4 5" key="1">
    <citation type="submission" date="2021-05" db="EMBL/GenBank/DDBJ databases">
        <title>A Polyphasic approach of four new species of the genus Ohtaekwangia: Ohtaekwangia histidinii sp. nov., Ohtaekwangia cretensis sp. nov., Ohtaekwangia indiensis sp. nov., Ohtaekwangia reichenbachii sp. nov. from diverse environment.</title>
        <authorList>
            <person name="Octaviana S."/>
        </authorList>
    </citation>
    <scope>NUCLEOTIDE SEQUENCE [LARGE SCALE GENOMIC DNA]</scope>
    <source>
        <strain evidence="4 5">PWU37</strain>
    </source>
</reference>
<keyword evidence="5" id="KW-1185">Reference proteome</keyword>
<evidence type="ECO:0000259" key="3">
    <source>
        <dbReference type="PROSITE" id="PS50208"/>
    </source>
</evidence>
<organism evidence="4 5">
    <name type="scientific">Dawidia soli</name>
    <dbReference type="NCBI Taxonomy" id="2782352"/>
    <lineage>
        <taxon>Bacteria</taxon>
        <taxon>Pseudomonadati</taxon>
        <taxon>Bacteroidota</taxon>
        <taxon>Cytophagia</taxon>
        <taxon>Cytophagales</taxon>
        <taxon>Chryseotaleaceae</taxon>
        <taxon>Dawidia</taxon>
    </lineage>
</organism>
<comment type="similarity">
    <text evidence="1">Belongs to the peptidase C14A family.</text>
</comment>
<feature type="domain" description="Caspase family p20" evidence="3">
    <location>
        <begin position="452"/>
        <end position="529"/>
    </location>
</feature>
<dbReference type="PANTHER" id="PTHR22576">
    <property type="entry name" value="MUCOSA ASSOCIATED LYMPHOID TISSUE LYMPHOMA TRANSLOCATION PROTEIN 1/PARACASPASE"/>
    <property type="match status" value="1"/>
</dbReference>
<dbReference type="InterPro" id="IPR001309">
    <property type="entry name" value="Pept_C14_p20"/>
</dbReference>
<dbReference type="GO" id="GO:0006508">
    <property type="term" value="P:proteolysis"/>
    <property type="evidence" value="ECO:0007669"/>
    <property type="project" value="InterPro"/>
</dbReference>
<feature type="chain" id="PRO_5042993892" evidence="2">
    <location>
        <begin position="20"/>
        <end position="673"/>
    </location>
</feature>
<dbReference type="InterPro" id="IPR015917">
    <property type="entry name" value="Pept_C14A"/>
</dbReference>
<sequence>MFRIFLSLFLTVSFAASLAAQDIFLTPYQALTHDAPIKMVAMAFSAGGKYLSVVDGKGTISIWDVADRSMVKQWSVDEKVLYTSFTEQDNKFVAVTTGGAIYQYAVGNFDRVRTAKVLARLVLANLDPSRQTLVLYTRDNNLELFDLKANLTHANIRVPATVKNPMFVGYDRFGQQLFMITEQGSVLSWNPITQRFLRELTLQSGEYTGSRSVLHAAAMNSPGDRFVVGLQEVFIPKGGMQGRNQPERRNMILSYDWLTGNENKRVPMRYRVDEMSFAPGAGHVACISKDAMSVWTVNLEKAEITSTVSLPGTPSVLAISENGEYLAVGLHKGAVQLYYIERNTPAEIRINTPGLDRSYASQVVYTDKAAVEGMIEGNERITKVYINDKEATLDGNRHFSGEAELLPGKNKVRITAENTEARTTARDFYITYEPRTATAGKTHVSGNVKVSQKKVALVMGNASYQYTNKLNNTVNDADGMAATLSELGFDVIKITDGTYEQMKNAIYAFGDRVQDVDVSVFYYAGHGLEVDGANYLVPVDADIQSALDVRQKTIPLTGVLRTMEVTNHEGLNMIILDACRNNPFPTGKRGGAGLAKVNAPSGTIIAYATDPGSVASDGAGAHGLYTGELIKQMKLSQRIEDVFMNTRNRVEELSKGSQRPWEEARLKGVFYLK</sequence>
<evidence type="ECO:0000256" key="1">
    <source>
        <dbReference type="ARBA" id="ARBA00010134"/>
    </source>
</evidence>
<evidence type="ECO:0000313" key="5">
    <source>
        <dbReference type="Proteomes" id="UP001319180"/>
    </source>
</evidence>
<dbReference type="RefSeq" id="WP_254089157.1">
    <property type="nucleotide sequence ID" value="NZ_JAHESC010000005.1"/>
</dbReference>
<dbReference type="InterPro" id="IPR013783">
    <property type="entry name" value="Ig-like_fold"/>
</dbReference>
<proteinExistence type="inferred from homology"/>
<dbReference type="InterPro" id="IPR015943">
    <property type="entry name" value="WD40/YVTN_repeat-like_dom_sf"/>
</dbReference>
<dbReference type="AlphaFoldDB" id="A0AAP2D5U8"/>
<name>A0AAP2D5U8_9BACT</name>
<accession>A0AAP2D5U8</accession>
<evidence type="ECO:0000256" key="2">
    <source>
        <dbReference type="SAM" id="SignalP"/>
    </source>
</evidence>
<dbReference type="InterPro" id="IPR029030">
    <property type="entry name" value="Caspase-like_dom_sf"/>
</dbReference>
<evidence type="ECO:0000313" key="4">
    <source>
        <dbReference type="EMBL" id="MBT1685906.1"/>
    </source>
</evidence>
<dbReference type="EMBL" id="JAHESC010000005">
    <property type="protein sequence ID" value="MBT1685906.1"/>
    <property type="molecule type" value="Genomic_DNA"/>
</dbReference>
<dbReference type="Gene3D" id="2.130.10.10">
    <property type="entry name" value="YVTN repeat-like/Quinoprotein amine dehydrogenase"/>
    <property type="match status" value="2"/>
</dbReference>
<gene>
    <name evidence="4" type="ORF">KK078_05030</name>
</gene>
<dbReference type="SUPFAM" id="SSF50969">
    <property type="entry name" value="YVTN repeat-like/Quinoprotein amine dehydrogenase"/>
    <property type="match status" value="1"/>
</dbReference>
<dbReference type="Gene3D" id="3.40.50.1460">
    <property type="match status" value="1"/>
</dbReference>
<dbReference type="InterPro" id="IPR011600">
    <property type="entry name" value="Pept_C14_caspase"/>
</dbReference>
<dbReference type="SUPFAM" id="SSF52129">
    <property type="entry name" value="Caspase-like"/>
    <property type="match status" value="1"/>
</dbReference>
<dbReference type="InterPro" id="IPR052039">
    <property type="entry name" value="Caspase-related_regulators"/>
</dbReference>
<dbReference type="Pfam" id="PF00656">
    <property type="entry name" value="Peptidase_C14"/>
    <property type="match status" value="1"/>
</dbReference>
<dbReference type="PANTHER" id="PTHR22576:SF37">
    <property type="entry name" value="MUCOSA-ASSOCIATED LYMPHOID TISSUE LYMPHOMA TRANSLOCATION PROTEIN 1"/>
    <property type="match status" value="1"/>
</dbReference>
<dbReference type="Gene3D" id="2.60.40.10">
    <property type="entry name" value="Immunoglobulins"/>
    <property type="match status" value="1"/>
</dbReference>
<dbReference type="InterPro" id="IPR011044">
    <property type="entry name" value="Quino_amine_DH_bsu"/>
</dbReference>
<dbReference type="Proteomes" id="UP001319180">
    <property type="component" value="Unassembled WGS sequence"/>
</dbReference>
<dbReference type="SMART" id="SM00115">
    <property type="entry name" value="CASc"/>
    <property type="match status" value="1"/>
</dbReference>
<dbReference type="PROSITE" id="PS50208">
    <property type="entry name" value="CASPASE_P20"/>
    <property type="match status" value="1"/>
</dbReference>
<protein>
    <submittedName>
        <fullName evidence="4">Caspase family protein</fullName>
    </submittedName>
</protein>
<feature type="signal peptide" evidence="2">
    <location>
        <begin position="1"/>
        <end position="19"/>
    </location>
</feature>
<comment type="caution">
    <text evidence="4">The sequence shown here is derived from an EMBL/GenBank/DDBJ whole genome shotgun (WGS) entry which is preliminary data.</text>
</comment>
<dbReference type="GO" id="GO:0004197">
    <property type="term" value="F:cysteine-type endopeptidase activity"/>
    <property type="evidence" value="ECO:0007669"/>
    <property type="project" value="InterPro"/>
</dbReference>